<comment type="caution">
    <text evidence="2">The sequence shown here is derived from an EMBL/GenBank/DDBJ whole genome shotgun (WGS) entry which is preliminary data.</text>
</comment>
<name>A0ABD1GD53_SALDI</name>
<feature type="compositionally biased region" description="Basic and acidic residues" evidence="1">
    <location>
        <begin position="44"/>
        <end position="56"/>
    </location>
</feature>
<gene>
    <name evidence="2" type="ORF">AAHA92_25235</name>
</gene>
<feature type="region of interest" description="Disordered" evidence="1">
    <location>
        <begin position="39"/>
        <end position="140"/>
    </location>
</feature>
<keyword evidence="3" id="KW-1185">Reference proteome</keyword>
<protein>
    <submittedName>
        <fullName evidence="2">Uncharacterized protein</fullName>
    </submittedName>
</protein>
<accession>A0ABD1GD53</accession>
<evidence type="ECO:0000313" key="2">
    <source>
        <dbReference type="EMBL" id="KAL1540956.1"/>
    </source>
</evidence>
<organism evidence="2 3">
    <name type="scientific">Salvia divinorum</name>
    <name type="common">Maria pastora</name>
    <name type="synonym">Diviner's sage</name>
    <dbReference type="NCBI Taxonomy" id="28513"/>
    <lineage>
        <taxon>Eukaryota</taxon>
        <taxon>Viridiplantae</taxon>
        <taxon>Streptophyta</taxon>
        <taxon>Embryophyta</taxon>
        <taxon>Tracheophyta</taxon>
        <taxon>Spermatophyta</taxon>
        <taxon>Magnoliopsida</taxon>
        <taxon>eudicotyledons</taxon>
        <taxon>Gunneridae</taxon>
        <taxon>Pentapetalae</taxon>
        <taxon>asterids</taxon>
        <taxon>lamiids</taxon>
        <taxon>Lamiales</taxon>
        <taxon>Lamiaceae</taxon>
        <taxon>Nepetoideae</taxon>
        <taxon>Mentheae</taxon>
        <taxon>Salviinae</taxon>
        <taxon>Salvia</taxon>
        <taxon>Salvia subgen. Calosphace</taxon>
    </lineage>
</organism>
<dbReference type="EMBL" id="JBEAFC010000009">
    <property type="protein sequence ID" value="KAL1540956.1"/>
    <property type="molecule type" value="Genomic_DNA"/>
</dbReference>
<sequence length="140" mass="16349">MKGNNGVVTARTARLRGVLLAQSLVAREYGFVYWASRLTRKQRERSEGQTRPRGIEELEADIPPRTESPPPTPEDREEEEREAERQRSQKKRKGKMLAHLVQKKPGGKLRRIPERTEEEARRPEGTRERLPESTREQIRQ</sequence>
<feature type="compositionally biased region" description="Basic and acidic residues" evidence="1">
    <location>
        <begin position="111"/>
        <end position="140"/>
    </location>
</feature>
<feature type="compositionally biased region" description="Basic residues" evidence="1">
    <location>
        <begin position="88"/>
        <end position="110"/>
    </location>
</feature>
<evidence type="ECO:0000256" key="1">
    <source>
        <dbReference type="SAM" id="MobiDB-lite"/>
    </source>
</evidence>
<evidence type="ECO:0000313" key="3">
    <source>
        <dbReference type="Proteomes" id="UP001567538"/>
    </source>
</evidence>
<reference evidence="2 3" key="1">
    <citation type="submission" date="2024-06" db="EMBL/GenBank/DDBJ databases">
        <title>A chromosome level genome sequence of Diviner's sage (Salvia divinorum).</title>
        <authorList>
            <person name="Ford S.A."/>
            <person name="Ro D.-K."/>
            <person name="Ness R.W."/>
            <person name="Phillips M.A."/>
        </authorList>
    </citation>
    <scope>NUCLEOTIDE SEQUENCE [LARGE SCALE GENOMIC DNA]</scope>
    <source>
        <strain evidence="2">SAF-2024a</strain>
        <tissue evidence="2">Leaf</tissue>
    </source>
</reference>
<proteinExistence type="predicted"/>
<dbReference type="AlphaFoldDB" id="A0ABD1GD53"/>
<dbReference type="Proteomes" id="UP001567538">
    <property type="component" value="Unassembled WGS sequence"/>
</dbReference>